<sequence>MKKIISMIMILTLGGMLLAGCSQEAPKVEENIVDEIVLEEMTINVAGPSGAPTLSMIKMFKENPSFGDHINMNYESVKSPDSMAARIISGEIDIAVVPTNLAASLYNRDVEYTLVGSSVWGILYMVGNEEISSFEDLKGKEIHTIGRGLTPDIVLRYVLSNNGIDPENDVTLTYMGEGAELASGFISGNSHIAVIPEPALSNVMLKKPDTVMLFDLQQEWSKLTEEDSYPQASLIIKNELIENHPEFVEQFIKEYEESINWLNQNPELAGEYSEELETGLSKPAVINGLERSNIKFVRAKDAKSAIEKYLTVLHDYQKETVGGKLPDEGFYYQK</sequence>
<dbReference type="SUPFAM" id="SSF53850">
    <property type="entry name" value="Periplasmic binding protein-like II"/>
    <property type="match status" value="1"/>
</dbReference>
<organism evidence="3 4">
    <name type="scientific">Acetoanaerobium pronyense</name>
    <dbReference type="NCBI Taxonomy" id="1482736"/>
    <lineage>
        <taxon>Bacteria</taxon>
        <taxon>Bacillati</taxon>
        <taxon>Bacillota</taxon>
        <taxon>Clostridia</taxon>
        <taxon>Peptostreptococcales</taxon>
        <taxon>Filifactoraceae</taxon>
        <taxon>Acetoanaerobium</taxon>
    </lineage>
</organism>
<keyword evidence="1" id="KW-0732">Signal</keyword>
<dbReference type="RefSeq" id="WP_209658644.1">
    <property type="nucleotide sequence ID" value="NZ_JAGGLI010000002.1"/>
</dbReference>
<dbReference type="PROSITE" id="PS51257">
    <property type="entry name" value="PROKAR_LIPOPROTEIN"/>
    <property type="match status" value="1"/>
</dbReference>
<dbReference type="Pfam" id="PF09084">
    <property type="entry name" value="NMT1"/>
    <property type="match status" value="1"/>
</dbReference>
<protein>
    <submittedName>
        <fullName evidence="3">NitT/TauT family transport system substrate-binding protein</fullName>
    </submittedName>
</protein>
<gene>
    <name evidence="3" type="ORF">J2Z35_000298</name>
</gene>
<dbReference type="InterPro" id="IPR015168">
    <property type="entry name" value="SsuA/THI5"/>
</dbReference>
<dbReference type="PANTHER" id="PTHR30024:SF46">
    <property type="entry name" value="ABC TRANSPORTER, SUBSTRATE-BINDING LIPOPROTEIN"/>
    <property type="match status" value="1"/>
</dbReference>
<comment type="caution">
    <text evidence="3">The sequence shown here is derived from an EMBL/GenBank/DDBJ whole genome shotgun (WGS) entry which is preliminary data.</text>
</comment>
<evidence type="ECO:0000313" key="4">
    <source>
        <dbReference type="Proteomes" id="UP001314903"/>
    </source>
</evidence>
<dbReference type="InterPro" id="IPR027024">
    <property type="entry name" value="UCP027386_ABC_sbc_TM0202"/>
</dbReference>
<keyword evidence="4" id="KW-1185">Reference proteome</keyword>
<evidence type="ECO:0000313" key="3">
    <source>
        <dbReference type="EMBL" id="MBP2026509.1"/>
    </source>
</evidence>
<evidence type="ECO:0000259" key="2">
    <source>
        <dbReference type="Pfam" id="PF09084"/>
    </source>
</evidence>
<evidence type="ECO:0000256" key="1">
    <source>
        <dbReference type="SAM" id="SignalP"/>
    </source>
</evidence>
<proteinExistence type="predicted"/>
<feature type="signal peptide" evidence="1">
    <location>
        <begin position="1"/>
        <end position="19"/>
    </location>
</feature>
<dbReference type="Gene3D" id="3.40.190.10">
    <property type="entry name" value="Periplasmic binding protein-like II"/>
    <property type="match status" value="2"/>
</dbReference>
<dbReference type="Proteomes" id="UP001314903">
    <property type="component" value="Unassembled WGS sequence"/>
</dbReference>
<dbReference type="PANTHER" id="PTHR30024">
    <property type="entry name" value="ALIPHATIC SULFONATES-BINDING PROTEIN-RELATED"/>
    <property type="match status" value="1"/>
</dbReference>
<name>A0ABS4KIQ8_9FIRM</name>
<dbReference type="PIRSF" id="PIRSF027386">
    <property type="entry name" value="UCP027386_ABC_sbc_TM0202"/>
    <property type="match status" value="1"/>
</dbReference>
<accession>A0ABS4KIQ8</accession>
<dbReference type="EMBL" id="JAGGLI010000002">
    <property type="protein sequence ID" value="MBP2026509.1"/>
    <property type="molecule type" value="Genomic_DNA"/>
</dbReference>
<feature type="chain" id="PRO_5046738860" evidence="1">
    <location>
        <begin position="20"/>
        <end position="334"/>
    </location>
</feature>
<reference evidence="3 4" key="1">
    <citation type="submission" date="2021-03" db="EMBL/GenBank/DDBJ databases">
        <title>Genomic Encyclopedia of Type Strains, Phase IV (KMG-IV): sequencing the most valuable type-strain genomes for metagenomic binning, comparative biology and taxonomic classification.</title>
        <authorList>
            <person name="Goeker M."/>
        </authorList>
    </citation>
    <scope>NUCLEOTIDE SEQUENCE [LARGE SCALE GENOMIC DNA]</scope>
    <source>
        <strain evidence="3 4">DSM 27512</strain>
    </source>
</reference>
<feature type="domain" description="SsuA/THI5-like" evidence="2">
    <location>
        <begin position="113"/>
        <end position="268"/>
    </location>
</feature>